<dbReference type="EMBL" id="JAGXEW010000046">
    <property type="protein sequence ID" value="KAK1152392.1"/>
    <property type="molecule type" value="Genomic_DNA"/>
</dbReference>
<evidence type="ECO:0000256" key="5">
    <source>
        <dbReference type="ARBA" id="ARBA00022729"/>
    </source>
</evidence>
<evidence type="ECO:0000256" key="3">
    <source>
        <dbReference type="ARBA" id="ARBA00022670"/>
    </source>
</evidence>
<dbReference type="InterPro" id="IPR022398">
    <property type="entry name" value="Peptidase_S8_His-AS"/>
</dbReference>
<dbReference type="PROSITE" id="PS00137">
    <property type="entry name" value="SUBTILASE_HIS"/>
    <property type="match status" value="1"/>
</dbReference>
<keyword evidence="9" id="KW-0865">Zymogen</keyword>
<feature type="active site" description="Charge relay system" evidence="11 12">
    <location>
        <position position="143"/>
    </location>
</feature>
<feature type="region of interest" description="Disordered" evidence="13">
    <location>
        <begin position="735"/>
        <end position="757"/>
    </location>
</feature>
<dbReference type="CDD" id="cd00064">
    <property type="entry name" value="FU"/>
    <property type="match status" value="1"/>
</dbReference>
<name>A0AAD8CLU3_ACIOX</name>
<dbReference type="SUPFAM" id="SSF52743">
    <property type="entry name" value="Subtilisin-like"/>
    <property type="match status" value="1"/>
</dbReference>
<dbReference type="InterPro" id="IPR036852">
    <property type="entry name" value="Peptidase_S8/S53_dom_sf"/>
</dbReference>
<dbReference type="Gene3D" id="3.40.50.200">
    <property type="entry name" value="Peptidase S8/S53 domain"/>
    <property type="match status" value="1"/>
</dbReference>
<dbReference type="GO" id="GO:0016486">
    <property type="term" value="P:peptide hormone processing"/>
    <property type="evidence" value="ECO:0007669"/>
    <property type="project" value="TreeGrafter"/>
</dbReference>
<keyword evidence="18" id="KW-1185">Reference proteome</keyword>
<dbReference type="Pfam" id="PF16470">
    <property type="entry name" value="S8_pro-domain"/>
    <property type="match status" value="1"/>
</dbReference>
<evidence type="ECO:0000256" key="2">
    <source>
        <dbReference type="ARBA" id="ARBA00005325"/>
    </source>
</evidence>
<dbReference type="InterPro" id="IPR023828">
    <property type="entry name" value="Peptidase_S8_Ser-AS"/>
</dbReference>
<dbReference type="InterPro" id="IPR000209">
    <property type="entry name" value="Peptidase_S8/S53_dom"/>
</dbReference>
<keyword evidence="5 15" id="KW-0732">Signal</keyword>
<dbReference type="GO" id="GO:0005802">
    <property type="term" value="C:trans-Golgi network"/>
    <property type="evidence" value="ECO:0007669"/>
    <property type="project" value="TreeGrafter"/>
</dbReference>
<keyword evidence="7 12" id="KW-0720">Serine protease</keyword>
<comment type="caution">
    <text evidence="17">The sequence shown here is derived from an EMBL/GenBank/DDBJ whole genome shotgun (WGS) entry which is preliminary data.</text>
</comment>
<evidence type="ECO:0000313" key="17">
    <source>
        <dbReference type="EMBL" id="KAK1152392.1"/>
    </source>
</evidence>
<feature type="chain" id="PRO_5042120685" evidence="15">
    <location>
        <begin position="17"/>
        <end position="757"/>
    </location>
</feature>
<feature type="active site" description="Charge relay system" evidence="11 12">
    <location>
        <position position="184"/>
    </location>
</feature>
<feature type="domain" description="P/Homo B" evidence="16">
    <location>
        <begin position="434"/>
        <end position="566"/>
    </location>
</feature>
<dbReference type="AlphaFoldDB" id="A0AAD8CLU3"/>
<keyword evidence="14" id="KW-1133">Transmembrane helix</keyword>
<dbReference type="InterPro" id="IPR034182">
    <property type="entry name" value="Kexin/furin"/>
</dbReference>
<dbReference type="InterPro" id="IPR023827">
    <property type="entry name" value="Peptidase_S8_Asp-AS"/>
</dbReference>
<evidence type="ECO:0000259" key="16">
    <source>
        <dbReference type="PROSITE" id="PS51829"/>
    </source>
</evidence>
<dbReference type="PROSITE" id="PS51892">
    <property type="entry name" value="SUBTILASE"/>
    <property type="match status" value="1"/>
</dbReference>
<evidence type="ECO:0000256" key="1">
    <source>
        <dbReference type="ARBA" id="ARBA00004308"/>
    </source>
</evidence>
<dbReference type="Proteomes" id="UP001230051">
    <property type="component" value="Unassembled WGS sequence"/>
</dbReference>
<keyword evidence="4" id="KW-0165">Cleavage on pair of basic residues</keyword>
<dbReference type="GO" id="GO:0000139">
    <property type="term" value="C:Golgi membrane"/>
    <property type="evidence" value="ECO:0007669"/>
    <property type="project" value="TreeGrafter"/>
</dbReference>
<keyword evidence="3 12" id="KW-0645">Protease</keyword>
<dbReference type="SMART" id="SM00261">
    <property type="entry name" value="FU"/>
    <property type="match status" value="2"/>
</dbReference>
<dbReference type="InterPro" id="IPR002884">
    <property type="entry name" value="P_dom"/>
</dbReference>
<keyword evidence="14" id="KW-0812">Transmembrane</keyword>
<dbReference type="SUPFAM" id="SSF49785">
    <property type="entry name" value="Galactose-binding domain-like"/>
    <property type="match status" value="1"/>
</dbReference>
<feature type="region of interest" description="Disordered" evidence="13">
    <location>
        <begin position="150"/>
        <end position="183"/>
    </location>
</feature>
<feature type="signal peptide" evidence="15">
    <location>
        <begin position="1"/>
        <end position="16"/>
    </location>
</feature>
<dbReference type="PRINTS" id="PR00723">
    <property type="entry name" value="SUBTILISIN"/>
</dbReference>
<keyword evidence="8 14" id="KW-0472">Membrane</keyword>
<comment type="similarity">
    <text evidence="2">Belongs to the peptidase S8 family. Furin subfamily.</text>
</comment>
<accession>A0AAD8CLU3</accession>
<feature type="transmembrane region" description="Helical" evidence="14">
    <location>
        <begin position="684"/>
        <end position="710"/>
    </location>
</feature>
<reference evidence="17" key="1">
    <citation type="submission" date="2022-02" db="EMBL/GenBank/DDBJ databases">
        <title>Atlantic sturgeon de novo genome assembly.</title>
        <authorList>
            <person name="Stock M."/>
            <person name="Klopp C."/>
            <person name="Guiguen Y."/>
            <person name="Cabau C."/>
            <person name="Parinello H."/>
            <person name="Santidrian Yebra-Pimentel E."/>
            <person name="Kuhl H."/>
            <person name="Dirks R.P."/>
            <person name="Guessner J."/>
            <person name="Wuertz S."/>
            <person name="Du K."/>
            <person name="Schartl M."/>
        </authorList>
    </citation>
    <scope>NUCLEOTIDE SEQUENCE</scope>
    <source>
        <strain evidence="17">STURGEONOMICS-FGT-2020</strain>
        <tissue evidence="17">Whole blood</tissue>
    </source>
</reference>
<dbReference type="Pfam" id="PF00082">
    <property type="entry name" value="Peptidase_S8"/>
    <property type="match status" value="1"/>
</dbReference>
<dbReference type="SUPFAM" id="SSF57184">
    <property type="entry name" value="Growth factor receptor domain"/>
    <property type="match status" value="1"/>
</dbReference>
<dbReference type="FunFam" id="3.40.50.200:FF:000001">
    <property type="entry name" value="Furin 2, isoform B"/>
    <property type="match status" value="1"/>
</dbReference>
<evidence type="ECO:0000313" key="18">
    <source>
        <dbReference type="Proteomes" id="UP001230051"/>
    </source>
</evidence>
<evidence type="ECO:0000256" key="6">
    <source>
        <dbReference type="ARBA" id="ARBA00022801"/>
    </source>
</evidence>
<dbReference type="Gene3D" id="3.30.70.850">
    <property type="entry name" value="Peptidase S8, pro-domain"/>
    <property type="match status" value="1"/>
</dbReference>
<evidence type="ECO:0000256" key="9">
    <source>
        <dbReference type="ARBA" id="ARBA00023145"/>
    </source>
</evidence>
<dbReference type="CDD" id="cd04059">
    <property type="entry name" value="Peptidases_S8_Protein_convertases_Kexins_Furin-like"/>
    <property type="match status" value="1"/>
</dbReference>
<comment type="subcellular location">
    <subcellularLocation>
        <location evidence="1">Endomembrane system</location>
    </subcellularLocation>
</comment>
<evidence type="ECO:0000256" key="13">
    <source>
        <dbReference type="SAM" id="MobiDB-lite"/>
    </source>
</evidence>
<dbReference type="GO" id="GO:0004252">
    <property type="term" value="F:serine-type endopeptidase activity"/>
    <property type="evidence" value="ECO:0007669"/>
    <property type="project" value="UniProtKB-UniRule"/>
</dbReference>
<dbReference type="InterPro" id="IPR006212">
    <property type="entry name" value="Furin_repeat"/>
</dbReference>
<dbReference type="InterPro" id="IPR015500">
    <property type="entry name" value="Peptidase_S8_subtilisin-rel"/>
</dbReference>
<sequence>MIRLLFFVHVIKVCLAKEIYTNSWAALIVGSPEEADKIAQRHGFINLGKVFPDDNYYHLKHRAVAQMSLREHSSHSVRLKKHPRVRWFEQQTVKIRKRRYSMNLKTDPMFSQQWYLSKDFDLNVLSAWERGYSGRGVVVTVLDDGIEKNHPDLAANYDPDASYDINDDDPDPQPRYTDNDENRHGTRCAGEVAAIANNGVCGVGVAFRAAIGGVRMLDGQVTDIVEARSLSLNPQHIHIYSASWGPEDNGKTVDGPGRLAREAFLRGITSGRGGLGSIFLWASGNGGFRYDNCNCDGYTNSMYTLSVGSATQRGTAPWYSEACSSILTTTYSSGSQHDRKIITTDIRQRCTDQHTGTSASAPLAAGIVALALEANPTLTWRDMQHLVIRASRPAELRASDWVRNGVGRSVSHHYGYGLLDAGKLVDLARKWKAVRPQRKCFIEVVRTPLTIPGRLVISRNVSACAGTPDWIRSLEHTQARLSLTYSRRGDLSITLTSPRGTRSTLVAIRPFDTSTLGYSDWSFMTTHSWDEDPSGLWTLELLNKGDYRNTGILTRFLLELYGTDEDVAARPVESSVVHECKVWSLQGGCRECQHPLYVFNHLCLVSCPPHHYKWTQVLNSTPIRLCRACHPTCYTCRGIGAHNCTGCPPFSAFHPEKGGCLPPVYPKYLDMLEGVESTGGLQRLAAVAGIIVCVPLATFCLMWAASWLLARLPARSSALPVSEAGGGTEIVRLHVPSEDEAGGSESEALRPGDQREM</sequence>
<feature type="active site" description="Charge relay system" evidence="11 12">
    <location>
        <position position="358"/>
    </location>
</feature>
<evidence type="ECO:0000256" key="12">
    <source>
        <dbReference type="PROSITE-ProRule" id="PRU01240"/>
    </source>
</evidence>
<dbReference type="Gene3D" id="2.10.220.10">
    <property type="entry name" value="Hormone Receptor, Insulin-like Growth Factor Receptor 1, Chain A, domain 2"/>
    <property type="match status" value="1"/>
</dbReference>
<gene>
    <name evidence="17" type="primary">PCSK4</name>
    <name evidence="17" type="ORF">AOXY_G31051</name>
</gene>
<dbReference type="PROSITE" id="PS00136">
    <property type="entry name" value="SUBTILASE_ASP"/>
    <property type="match status" value="1"/>
</dbReference>
<dbReference type="PROSITE" id="PS00138">
    <property type="entry name" value="SUBTILASE_SER"/>
    <property type="match status" value="1"/>
</dbReference>
<dbReference type="PANTHER" id="PTHR42884:SF3">
    <property type="entry name" value="FURIN-LIKE PROTEASE 1, ISOFORMS 1_1-X_2"/>
    <property type="match status" value="1"/>
</dbReference>
<organism evidence="17 18">
    <name type="scientific">Acipenser oxyrinchus oxyrinchus</name>
    <dbReference type="NCBI Taxonomy" id="40147"/>
    <lineage>
        <taxon>Eukaryota</taxon>
        <taxon>Metazoa</taxon>
        <taxon>Chordata</taxon>
        <taxon>Craniata</taxon>
        <taxon>Vertebrata</taxon>
        <taxon>Euteleostomi</taxon>
        <taxon>Actinopterygii</taxon>
        <taxon>Chondrostei</taxon>
        <taxon>Acipenseriformes</taxon>
        <taxon>Acipenseridae</taxon>
        <taxon>Acipenser</taxon>
    </lineage>
</organism>
<feature type="compositionally biased region" description="Basic and acidic residues" evidence="13">
    <location>
        <begin position="747"/>
        <end position="757"/>
    </location>
</feature>
<dbReference type="InterPro" id="IPR038466">
    <property type="entry name" value="S8_pro-domain_sf"/>
</dbReference>
<dbReference type="Gene3D" id="2.60.120.260">
    <property type="entry name" value="Galactose-binding domain-like"/>
    <property type="match status" value="1"/>
</dbReference>
<evidence type="ECO:0000256" key="8">
    <source>
        <dbReference type="ARBA" id="ARBA00023136"/>
    </source>
</evidence>
<keyword evidence="10" id="KW-0325">Glycoprotein</keyword>
<dbReference type="InterPro" id="IPR032815">
    <property type="entry name" value="S8_pro-domain"/>
</dbReference>
<dbReference type="FunFam" id="2.60.120.260:FF:000034">
    <property type="entry name" value="furin isoform X2"/>
    <property type="match status" value="1"/>
</dbReference>
<evidence type="ECO:0000256" key="7">
    <source>
        <dbReference type="ARBA" id="ARBA00022825"/>
    </source>
</evidence>
<dbReference type="InterPro" id="IPR008979">
    <property type="entry name" value="Galactose-bd-like_sf"/>
</dbReference>
<protein>
    <submittedName>
        <fullName evidence="17">Proprotein convertase subtilisin/kexin type 4-like</fullName>
    </submittedName>
</protein>
<dbReference type="Pfam" id="PF01483">
    <property type="entry name" value="P_proprotein"/>
    <property type="match status" value="1"/>
</dbReference>
<evidence type="ECO:0000256" key="4">
    <source>
        <dbReference type="ARBA" id="ARBA00022685"/>
    </source>
</evidence>
<evidence type="ECO:0000256" key="10">
    <source>
        <dbReference type="ARBA" id="ARBA00023180"/>
    </source>
</evidence>
<evidence type="ECO:0000256" key="14">
    <source>
        <dbReference type="SAM" id="Phobius"/>
    </source>
</evidence>
<evidence type="ECO:0000256" key="11">
    <source>
        <dbReference type="PIRSR" id="PIRSR615500-1"/>
    </source>
</evidence>
<proteinExistence type="inferred from homology"/>
<keyword evidence="6 12" id="KW-0378">Hydrolase</keyword>
<dbReference type="PROSITE" id="PS51829">
    <property type="entry name" value="P_HOMO_B"/>
    <property type="match status" value="1"/>
</dbReference>
<evidence type="ECO:0000256" key="15">
    <source>
        <dbReference type="SAM" id="SignalP"/>
    </source>
</evidence>
<dbReference type="SUPFAM" id="SSF54897">
    <property type="entry name" value="Protease propeptides/inhibitors"/>
    <property type="match status" value="1"/>
</dbReference>
<dbReference type="FunFam" id="3.30.70.850:FF:000001">
    <property type="entry name" value="Proprotein convertase subtilisin/kexin type 5"/>
    <property type="match status" value="1"/>
</dbReference>
<dbReference type="PANTHER" id="PTHR42884">
    <property type="entry name" value="PROPROTEIN CONVERTASE SUBTILISIN/KEXIN-RELATED"/>
    <property type="match status" value="1"/>
</dbReference>
<dbReference type="InterPro" id="IPR009030">
    <property type="entry name" value="Growth_fac_rcpt_cys_sf"/>
</dbReference>